<evidence type="ECO:0000313" key="4">
    <source>
        <dbReference type="Proteomes" id="UP000326476"/>
    </source>
</evidence>
<dbReference type="Proteomes" id="UP000326476">
    <property type="component" value="Unassembled WGS sequence"/>
</dbReference>
<keyword evidence="4" id="KW-1185">Reference proteome</keyword>
<accession>A0A5N1BUA6</accession>
<protein>
    <submittedName>
        <fullName evidence="3">Alpha/beta fold hydrolase</fullName>
    </submittedName>
</protein>
<dbReference type="InterPro" id="IPR000073">
    <property type="entry name" value="AB_hydrolase_1"/>
</dbReference>
<dbReference type="InterPro" id="IPR050266">
    <property type="entry name" value="AB_hydrolase_sf"/>
</dbReference>
<evidence type="ECO:0000259" key="2">
    <source>
        <dbReference type="Pfam" id="PF12697"/>
    </source>
</evidence>
<reference evidence="4" key="1">
    <citation type="submission" date="2019-09" db="EMBL/GenBank/DDBJ databases">
        <title>Draft genome sequence assemblies of isolates from the urinary tract.</title>
        <authorList>
            <person name="Mores C.R."/>
            <person name="Putonti C."/>
            <person name="Wolfe A.J."/>
        </authorList>
    </citation>
    <scope>NUCLEOTIDE SEQUENCE [LARGE SCALE GENOMIC DNA]</scope>
    <source>
        <strain evidence="4">UMB8614</strain>
    </source>
</reference>
<dbReference type="InterPro" id="IPR029058">
    <property type="entry name" value="AB_hydrolase_fold"/>
</dbReference>
<dbReference type="GO" id="GO:0016787">
    <property type="term" value="F:hydrolase activity"/>
    <property type="evidence" value="ECO:0007669"/>
    <property type="project" value="UniProtKB-KW"/>
</dbReference>
<keyword evidence="1 3" id="KW-0378">Hydrolase</keyword>
<dbReference type="EMBL" id="VYVN01000003">
    <property type="protein sequence ID" value="KAA9242081.1"/>
    <property type="molecule type" value="Genomic_DNA"/>
</dbReference>
<dbReference type="SUPFAM" id="SSF53474">
    <property type="entry name" value="alpha/beta-Hydrolases"/>
    <property type="match status" value="1"/>
</dbReference>
<organism evidence="3 4">
    <name type="scientific">Aerococcus tenax</name>
    <dbReference type="NCBI Taxonomy" id="3078812"/>
    <lineage>
        <taxon>Bacteria</taxon>
        <taxon>Bacillati</taxon>
        <taxon>Bacillota</taxon>
        <taxon>Bacilli</taxon>
        <taxon>Lactobacillales</taxon>
        <taxon>Aerococcaceae</taxon>
        <taxon>Aerococcus</taxon>
    </lineage>
</organism>
<evidence type="ECO:0000256" key="1">
    <source>
        <dbReference type="ARBA" id="ARBA00022801"/>
    </source>
</evidence>
<comment type="caution">
    <text evidence="3">The sequence shown here is derived from an EMBL/GenBank/DDBJ whole genome shotgun (WGS) entry which is preliminary data.</text>
</comment>
<dbReference type="GO" id="GO:0016020">
    <property type="term" value="C:membrane"/>
    <property type="evidence" value="ECO:0007669"/>
    <property type="project" value="TreeGrafter"/>
</dbReference>
<feature type="domain" description="AB hydrolase-1" evidence="2">
    <location>
        <begin position="4"/>
        <end position="199"/>
    </location>
</feature>
<dbReference type="PANTHER" id="PTHR43798:SF31">
    <property type="entry name" value="AB HYDROLASE SUPERFAMILY PROTEIN YCLE"/>
    <property type="match status" value="1"/>
</dbReference>
<evidence type="ECO:0000313" key="3">
    <source>
        <dbReference type="EMBL" id="KAA9242081.1"/>
    </source>
</evidence>
<proteinExistence type="predicted"/>
<dbReference type="AlphaFoldDB" id="A0A5N1BUA6"/>
<gene>
    <name evidence="3" type="ORF">F6I34_02240</name>
</gene>
<dbReference type="PANTHER" id="PTHR43798">
    <property type="entry name" value="MONOACYLGLYCEROL LIPASE"/>
    <property type="match status" value="1"/>
</dbReference>
<sequence length="207" mass="23667">MDNVLIHGLGQDSKSWADVKEYLKEENWTTYAPNLFELLNNGPYTYQNLYNQFESHINNYEGKVNLCGLSLGGLLALDYAKNYPNKVNSLILIGVPYKIPKLLMDIQAMVFRLMSKRTFETLGLAKDDFISLLRSTKDLNIATNLKQVDCKTLLICGKKDRFNLKSSKLFHERIKNSELSVVKNSGHEVNTDNPKALAELISEFWKK</sequence>
<name>A0A5N1BUA6_9LACT</name>
<dbReference type="Pfam" id="PF12697">
    <property type="entry name" value="Abhydrolase_6"/>
    <property type="match status" value="1"/>
</dbReference>
<dbReference type="Gene3D" id="3.40.50.1820">
    <property type="entry name" value="alpha/beta hydrolase"/>
    <property type="match status" value="1"/>
</dbReference>